<keyword evidence="3" id="KW-1185">Reference proteome</keyword>
<dbReference type="InterPro" id="IPR001387">
    <property type="entry name" value="Cro/C1-type_HTH"/>
</dbReference>
<evidence type="ECO:0000313" key="3">
    <source>
        <dbReference type="Proteomes" id="UP001501218"/>
    </source>
</evidence>
<dbReference type="EMBL" id="BAAARA010000004">
    <property type="protein sequence ID" value="GAA2339786.1"/>
    <property type="molecule type" value="Genomic_DNA"/>
</dbReference>
<organism evidence="2 3">
    <name type="scientific">Saccharopolyspora halophila</name>
    <dbReference type="NCBI Taxonomy" id="405551"/>
    <lineage>
        <taxon>Bacteria</taxon>
        <taxon>Bacillati</taxon>
        <taxon>Actinomycetota</taxon>
        <taxon>Actinomycetes</taxon>
        <taxon>Pseudonocardiales</taxon>
        <taxon>Pseudonocardiaceae</taxon>
        <taxon>Saccharopolyspora</taxon>
    </lineage>
</organism>
<evidence type="ECO:0000259" key="1">
    <source>
        <dbReference type="PROSITE" id="PS50943"/>
    </source>
</evidence>
<dbReference type="Pfam" id="PF19054">
    <property type="entry name" value="DUF5753"/>
    <property type="match status" value="1"/>
</dbReference>
<sequence length="284" mass="32227">MTKQPGPNVRRRQLGATLSELRRQSGKTIKDAAGWLGMTESNVSKIEKARQTVKPPTLRALGQLYDLDAAKVDYLLRLANEANQRGWWTAYRDTVPDWFRQFVGLEADAEVIWEYQAELVPGLLQTPAYVRAIARAARPAAADEDLDKSVALRRERQERIDGEHPPKLRFFLNEAVIRRPVGRPEEWRHQLECLVEASRLPHVELRVLPFAAGQHAAMLGSFVMMRFPDEESPAFVYVEHDRGAIYQEDPGDIERYTVNVADLEQRSAGPEGTRAMLLEAVRAC</sequence>
<dbReference type="InterPro" id="IPR010982">
    <property type="entry name" value="Lambda_DNA-bd_dom_sf"/>
</dbReference>
<dbReference type="PROSITE" id="PS50943">
    <property type="entry name" value="HTH_CROC1"/>
    <property type="match status" value="1"/>
</dbReference>
<dbReference type="InterPro" id="IPR043917">
    <property type="entry name" value="DUF5753"/>
</dbReference>
<dbReference type="Pfam" id="PF13560">
    <property type="entry name" value="HTH_31"/>
    <property type="match status" value="1"/>
</dbReference>
<dbReference type="CDD" id="cd00093">
    <property type="entry name" value="HTH_XRE"/>
    <property type="match status" value="1"/>
</dbReference>
<comment type="caution">
    <text evidence="2">The sequence shown here is derived from an EMBL/GenBank/DDBJ whole genome shotgun (WGS) entry which is preliminary data.</text>
</comment>
<name>A0ABN3FXM8_9PSEU</name>
<reference evidence="2 3" key="1">
    <citation type="journal article" date="2019" name="Int. J. Syst. Evol. Microbiol.">
        <title>The Global Catalogue of Microorganisms (GCM) 10K type strain sequencing project: providing services to taxonomists for standard genome sequencing and annotation.</title>
        <authorList>
            <consortium name="The Broad Institute Genomics Platform"/>
            <consortium name="The Broad Institute Genome Sequencing Center for Infectious Disease"/>
            <person name="Wu L."/>
            <person name="Ma J."/>
        </authorList>
    </citation>
    <scope>NUCLEOTIDE SEQUENCE [LARGE SCALE GENOMIC DNA]</scope>
    <source>
        <strain evidence="2 3">JCM 16221</strain>
    </source>
</reference>
<dbReference type="SMART" id="SM00530">
    <property type="entry name" value="HTH_XRE"/>
    <property type="match status" value="1"/>
</dbReference>
<dbReference type="Proteomes" id="UP001501218">
    <property type="component" value="Unassembled WGS sequence"/>
</dbReference>
<gene>
    <name evidence="2" type="ORF">GCM10009854_15250</name>
</gene>
<accession>A0ABN3FXM8</accession>
<dbReference type="RefSeq" id="WP_344128194.1">
    <property type="nucleotide sequence ID" value="NZ_BAAARA010000004.1"/>
</dbReference>
<protein>
    <submittedName>
        <fullName evidence="2">Helix-turn-helix transcriptional regulator</fullName>
    </submittedName>
</protein>
<evidence type="ECO:0000313" key="2">
    <source>
        <dbReference type="EMBL" id="GAA2339786.1"/>
    </source>
</evidence>
<proteinExistence type="predicted"/>
<dbReference type="Gene3D" id="1.10.260.40">
    <property type="entry name" value="lambda repressor-like DNA-binding domains"/>
    <property type="match status" value="1"/>
</dbReference>
<dbReference type="SUPFAM" id="SSF47413">
    <property type="entry name" value="lambda repressor-like DNA-binding domains"/>
    <property type="match status" value="1"/>
</dbReference>
<feature type="domain" description="HTH cro/C1-type" evidence="1">
    <location>
        <begin position="18"/>
        <end position="72"/>
    </location>
</feature>